<evidence type="ECO:0000313" key="3">
    <source>
        <dbReference type="EMBL" id="GAA3703308.1"/>
    </source>
</evidence>
<reference evidence="4" key="1">
    <citation type="journal article" date="2019" name="Int. J. Syst. Evol. Microbiol.">
        <title>The Global Catalogue of Microorganisms (GCM) 10K type strain sequencing project: providing services to taxonomists for standard genome sequencing and annotation.</title>
        <authorList>
            <consortium name="The Broad Institute Genomics Platform"/>
            <consortium name="The Broad Institute Genome Sequencing Center for Infectious Disease"/>
            <person name="Wu L."/>
            <person name="Ma J."/>
        </authorList>
    </citation>
    <scope>NUCLEOTIDE SEQUENCE [LARGE SCALE GENOMIC DNA]</scope>
    <source>
        <strain evidence="4">JCM 16548</strain>
    </source>
</reference>
<keyword evidence="4" id="KW-1185">Reference proteome</keyword>
<keyword evidence="2" id="KW-1133">Transmembrane helix</keyword>
<evidence type="ECO:0000256" key="1">
    <source>
        <dbReference type="SAM" id="MobiDB-lite"/>
    </source>
</evidence>
<protein>
    <recommendedName>
        <fullName evidence="5">DUF4352 domain-containing protein</fullName>
    </recommendedName>
</protein>
<feature type="compositionally biased region" description="Low complexity" evidence="1">
    <location>
        <begin position="1"/>
        <end position="16"/>
    </location>
</feature>
<accession>A0ABP7DES0</accession>
<evidence type="ECO:0000256" key="2">
    <source>
        <dbReference type="SAM" id="Phobius"/>
    </source>
</evidence>
<dbReference type="Proteomes" id="UP001500051">
    <property type="component" value="Unassembled WGS sequence"/>
</dbReference>
<dbReference type="RefSeq" id="WP_344812245.1">
    <property type="nucleotide sequence ID" value="NZ_BAAAYX010000004.1"/>
</dbReference>
<keyword evidence="2" id="KW-0472">Membrane</keyword>
<gene>
    <name evidence="3" type="ORF">GCM10022204_20710</name>
</gene>
<comment type="caution">
    <text evidence="3">The sequence shown here is derived from an EMBL/GenBank/DDBJ whole genome shotgun (WGS) entry which is preliminary data.</text>
</comment>
<organism evidence="3 4">
    <name type="scientific">Microlunatus aurantiacus</name>
    <dbReference type="NCBI Taxonomy" id="446786"/>
    <lineage>
        <taxon>Bacteria</taxon>
        <taxon>Bacillati</taxon>
        <taxon>Actinomycetota</taxon>
        <taxon>Actinomycetes</taxon>
        <taxon>Propionibacteriales</taxon>
        <taxon>Propionibacteriaceae</taxon>
        <taxon>Microlunatus</taxon>
    </lineage>
</organism>
<proteinExistence type="predicted"/>
<feature type="region of interest" description="Disordered" evidence="1">
    <location>
        <begin position="1"/>
        <end position="25"/>
    </location>
</feature>
<name>A0ABP7DES0_9ACTN</name>
<dbReference type="EMBL" id="BAAAYX010000004">
    <property type="protein sequence ID" value="GAA3703308.1"/>
    <property type="molecule type" value="Genomic_DNA"/>
</dbReference>
<evidence type="ECO:0000313" key="4">
    <source>
        <dbReference type="Proteomes" id="UP001500051"/>
    </source>
</evidence>
<feature type="transmembrane region" description="Helical" evidence="2">
    <location>
        <begin position="30"/>
        <end position="50"/>
    </location>
</feature>
<evidence type="ECO:0008006" key="5">
    <source>
        <dbReference type="Google" id="ProtNLM"/>
    </source>
</evidence>
<sequence>MTEAPATDPETAAGPDSADTTDSPDGRRTWLMVGSLVVALAVLVGLTWVAGGFEQRTDLRTIVAPGTVIATGPYAFAFTAATVQKKKTFDDQVVWEVVVAGTGRTTGDAAITPSTLDWFFSLREPASTSVVEPESQRFGADDRSGGSFFTPGLAPIPYRLVFQLPAALERPTAVQLAVWELEFRDRSLLKTGELSWGRADAYYRIDSLPVQQLADDLD</sequence>
<keyword evidence="2" id="KW-0812">Transmembrane</keyword>